<evidence type="ECO:0000313" key="7">
    <source>
        <dbReference type="Proteomes" id="UP000093962"/>
    </source>
</evidence>
<dbReference type="SUPFAM" id="SSF52540">
    <property type="entry name" value="P-loop containing nucleoside triphosphate hydrolases"/>
    <property type="match status" value="2"/>
</dbReference>
<evidence type="ECO:0000259" key="3">
    <source>
        <dbReference type="PROSITE" id="PS51192"/>
    </source>
</evidence>
<gene>
    <name evidence="5" type="ORF">A5642_28550</name>
    <name evidence="6" type="ORF">EUA03_26455</name>
</gene>
<keyword evidence="6" id="KW-0378">Hydrolase</keyword>
<dbReference type="Gene3D" id="3.40.50.300">
    <property type="entry name" value="P-loop containing nucleotide triphosphate hydrolases"/>
    <property type="match status" value="2"/>
</dbReference>
<dbReference type="InterPro" id="IPR011545">
    <property type="entry name" value="DEAD/DEAH_box_helicase_dom"/>
</dbReference>
<keyword evidence="6" id="KW-0347">Helicase</keyword>
<accession>A0A1A0M794</accession>
<dbReference type="Proteomes" id="UP000294929">
    <property type="component" value="Unassembled WGS sequence"/>
</dbReference>
<dbReference type="InterPro" id="IPR018973">
    <property type="entry name" value="MZB"/>
</dbReference>
<dbReference type="InterPro" id="IPR027417">
    <property type="entry name" value="P-loop_NTPase"/>
</dbReference>
<evidence type="ECO:0000313" key="6">
    <source>
        <dbReference type="EMBL" id="TDK84469.1"/>
    </source>
</evidence>
<dbReference type="GO" id="GO:0043138">
    <property type="term" value="F:3'-5' DNA helicase activity"/>
    <property type="evidence" value="ECO:0007669"/>
    <property type="project" value="TreeGrafter"/>
</dbReference>
<dbReference type="GO" id="GO:0005524">
    <property type="term" value="F:ATP binding"/>
    <property type="evidence" value="ECO:0007669"/>
    <property type="project" value="UniProtKB-KW"/>
</dbReference>
<dbReference type="GO" id="GO:0036297">
    <property type="term" value="P:interstrand cross-link repair"/>
    <property type="evidence" value="ECO:0007669"/>
    <property type="project" value="TreeGrafter"/>
</dbReference>
<dbReference type="GO" id="GO:0006289">
    <property type="term" value="P:nucleotide-excision repair"/>
    <property type="evidence" value="ECO:0007669"/>
    <property type="project" value="TreeGrafter"/>
</dbReference>
<dbReference type="SMART" id="SM00487">
    <property type="entry name" value="DEXDc"/>
    <property type="match status" value="1"/>
</dbReference>
<dbReference type="GO" id="GO:0003676">
    <property type="term" value="F:nucleic acid binding"/>
    <property type="evidence" value="ECO:0007669"/>
    <property type="project" value="InterPro"/>
</dbReference>
<dbReference type="SMART" id="SM00490">
    <property type="entry name" value="HELICc"/>
    <property type="match status" value="1"/>
</dbReference>
<evidence type="ECO:0000313" key="8">
    <source>
        <dbReference type="Proteomes" id="UP000294929"/>
    </source>
</evidence>
<dbReference type="Proteomes" id="UP000093962">
    <property type="component" value="Unassembled WGS sequence"/>
</dbReference>
<proteinExistence type="predicted"/>
<feature type="domain" description="Helicase C-terminal" evidence="4">
    <location>
        <begin position="980"/>
        <end position="1142"/>
    </location>
</feature>
<dbReference type="PANTHER" id="PTHR47957">
    <property type="entry name" value="ATP-DEPENDENT HELICASE HRQ1"/>
    <property type="match status" value="1"/>
</dbReference>
<organism evidence="5 7">
    <name type="scientific">Mycolicibacterium mucogenicum</name>
    <name type="common">Mycobacterium mucogenicum</name>
    <dbReference type="NCBI Taxonomy" id="56689"/>
    <lineage>
        <taxon>Bacteria</taxon>
        <taxon>Bacillati</taxon>
        <taxon>Actinomycetota</taxon>
        <taxon>Actinomycetes</taxon>
        <taxon>Mycobacteriales</taxon>
        <taxon>Mycobacteriaceae</taxon>
        <taxon>Mycolicibacterium</taxon>
    </lineage>
</organism>
<name>A0A1A0M794_MYCMU</name>
<evidence type="ECO:0000256" key="2">
    <source>
        <dbReference type="ARBA" id="ARBA00022840"/>
    </source>
</evidence>
<dbReference type="InterPro" id="IPR014001">
    <property type="entry name" value="Helicase_ATP-bd"/>
</dbReference>
<dbReference type="Pfam" id="PF09369">
    <property type="entry name" value="MZB"/>
    <property type="match status" value="1"/>
</dbReference>
<dbReference type="RefSeq" id="WP_064860305.1">
    <property type="nucleotide sequence ID" value="NZ_LZSF01000237.1"/>
</dbReference>
<keyword evidence="1" id="KW-0547">Nucleotide-binding</keyword>
<keyword evidence="2" id="KW-0067">ATP-binding</keyword>
<protein>
    <submittedName>
        <fullName evidence="6">DEAD/DEAH box helicase</fullName>
    </submittedName>
    <submittedName>
        <fullName evidence="5">Heavy metal resistance protein CzcA</fullName>
    </submittedName>
</protein>
<dbReference type="OrthoDB" id="3197455at2"/>
<dbReference type="InterPro" id="IPR001650">
    <property type="entry name" value="Helicase_C-like"/>
</dbReference>
<evidence type="ECO:0000259" key="4">
    <source>
        <dbReference type="PROSITE" id="PS51194"/>
    </source>
</evidence>
<sequence>MRQAQSGTSTGTEAFELLPISQAASIRDSLLDYLGTTFALADPDARYALDEFLQHPETGLFRGPYVRLRLPFRPADPGWRDSLEWYEGFTPYGHQAAAFERLSSFNLTADKPRPLPTLVTTGTGSGKTESFLYPILDHVQRAKRQGITGTKAIILYPMNALANDQASRLASIIVCNEPISGVTAALYTGQEGPERSKVSADGLIASRDIIRDCAPDILLTNYKMLDQLLLRHADAGIWRQSAHSLQYLVLDEFHTYDGAQGTDVSMLLRRLGLTLKSYWNAADQSLTEEDWRRPLGRITPIATSATLGDKGDPRTMLDFAETVFGEPFDQSAVVTESRFGIDEWAAGAPPPWPPNDVDASVISGVVHRVRALQKPTPPAAIAVEVLAALYDSAPREAIEDADAEALLNLAKQHPLVQAVVSASGDAMSLADLAAETVNPREIAVARPADVEAFFEAVLGMLSHLRKECGREAVSLEAHLWIRELTRVGREAAGSPRLIWEDDGIVADASGHALPTFPAIYCRHCHRSGWGVILAPTGWELDSSDDAIRTKHMKGDERFRPLIYAPADGDREPEAGEDSNLMWFDVDARQLVSACGGGEESVVLPVLTHKGDNAGDLSKKDTCPSCLRAEGIRFLGSAIATMLSVSLSGLFGTPGLDPREKKALVFTDSVQDAAHRAGFVQARSHALTLRSLVRQAIGDDDIDLAKLAARVVDLAGDDQSKRYRVLPPELAAREKFEKFWSTPTLRQVPRQVRGWVEKRLLLDIELEFGLRSNVGRTLELSGSAVAELDANPGLLTRCARSAWEAAAGTQSSIINTTDDLLLRWVVGVIERMRTRGAIDHEWFAKFRQEDGNRWWITGGRKRQEGMPGFGKGSSTPGFPVAGKRGSGDTDLEPVASVRGWYAAWTKKVLGLDTANDGATLARLLFEQLADRGVIGTVTSKTGATTYHLDPRALIVRAVVPDEMAGGEVALQCDDCHAVTVAAPDAVARLVGGPCFVPRCAGLQRAFPLQDNFYRQMYESSDIQRVVAREHTSLLEDKVRLEYENQFKARNPAPNAPNVLVATPTLEMGIDIGDLSAVMLASVPKTVANYLQRVGRAGRITGNAFNLAFVTARGDQLPRFYRPLDIINGAVRPPATYLDAEEILRRQFVASVADRLARDKDMPHPRNTVEALSSTVAGTYLGTLIHEAETNPALIDAFVGGFSSLDRDVVKRLREWATPGGGLADRCHQASLAWSKRLETLGHRRTQVQGVLPALQEKANSAAATEDDRREYRTALAALNLTNRQISDLRSEYWISTLETFGLFPNYTLLDDSVTLAVSVSWMDPETQSYDDTSFELSRGSAAALRDFAPGSTFYANGFAIAIDAVDLGVEGEAMRAWACCPDCGFIDEEASPAKCPRCEATGIADVGQRIPVVELTAVSSAIRREEATIDDVRDERTRERFDIVFAADIDGAGTSRTWYANDVGLGAKHIRGLTLRWLNIGKTHAPGTSRFISGDEWNAAMFRLCSECGKLDLATGSNSPREHRPWCSLRTAQNEKTVSIALGRKMVTEGLVMRLPIEWTVGADPFAIPSMTAALLLGLQQHIGGAPDHLQVQPIRDPDSGARALLIHDIVPGGTGYLAELANPEIVWTILRLALDVVAACPCQDDGKLACDKCLLPFASLHQVKYTDRAYAENRLRELLGAPTTMTWNLKEEWPDTKSHESTLELEFRRVLEERLKTLGATIEPFWTGSGIAWNFSLGAGREWTLQPQQNISGCKPDFVLRSKKPGVPPVAIFTDGFDFHASITNNRLWDDAEKRQNLRGQGYFVMAFTWDDLKEAKPPSWYSAQTVSPVLAAAGDKLSAKAVDLIPRGPMESLLAWIQAPSADERRDLAHWVPFFLVPDGVTQLPMRSDADLAQVGLDVLDGGAPAAGDAVATVWRRDRLAVVLRHVDQATFTFATAVVLDDAEAGPDGKASWQEWLWLSNLLSLRQAETVITTRNHMKLGSVVVPEAENADGATEVEARLLARIDELKLPKPTVGAEVEGIMTSIAWPEYKIAVDLELYDEDRTDLVDLGWRLVAAEASEISAVIGKVSS</sequence>
<feature type="domain" description="Helicase ATP-binding" evidence="3">
    <location>
        <begin position="108"/>
        <end position="325"/>
    </location>
</feature>
<dbReference type="PANTHER" id="PTHR47957:SF3">
    <property type="entry name" value="ATP-DEPENDENT HELICASE HRQ1"/>
    <property type="match status" value="1"/>
</dbReference>
<evidence type="ECO:0000313" key="5">
    <source>
        <dbReference type="EMBL" id="OBA81247.1"/>
    </source>
</evidence>
<reference evidence="6 8" key="2">
    <citation type="submission" date="2019-01" db="EMBL/GenBank/DDBJ databases">
        <title>High-quality-draft genome sequences of five non-tuberculosis mycobacteriaceae isolated from a nosocomial environment.</title>
        <authorList>
            <person name="Tiago I."/>
            <person name="Alarico S."/>
            <person name="Pereira S.G."/>
            <person name="Coelho C."/>
            <person name="Maranha A."/>
            <person name="Empadinhas N."/>
        </authorList>
    </citation>
    <scope>NUCLEOTIDE SEQUENCE [LARGE SCALE GENOMIC DNA]</scope>
    <source>
        <strain evidence="6 8">24AIII</strain>
    </source>
</reference>
<evidence type="ECO:0000256" key="1">
    <source>
        <dbReference type="ARBA" id="ARBA00022741"/>
    </source>
</evidence>
<dbReference type="PROSITE" id="PS51194">
    <property type="entry name" value="HELICASE_CTER"/>
    <property type="match status" value="1"/>
</dbReference>
<reference evidence="5 7" key="1">
    <citation type="submission" date="2016-06" db="EMBL/GenBank/DDBJ databases">
        <authorList>
            <person name="Kjaerup R.B."/>
            <person name="Dalgaard T.S."/>
            <person name="Juul-Madsen H.R."/>
        </authorList>
    </citation>
    <scope>NUCLEOTIDE SEQUENCE [LARGE SCALE GENOMIC DNA]</scope>
    <source>
        <strain evidence="5 7">1199456.5</strain>
    </source>
</reference>
<dbReference type="PROSITE" id="PS51192">
    <property type="entry name" value="HELICASE_ATP_BIND_1"/>
    <property type="match status" value="1"/>
</dbReference>
<dbReference type="EMBL" id="LZSF01000237">
    <property type="protein sequence ID" value="OBA81247.1"/>
    <property type="molecule type" value="Genomic_DNA"/>
</dbReference>
<dbReference type="Pfam" id="PF00270">
    <property type="entry name" value="DEAD"/>
    <property type="match status" value="1"/>
</dbReference>
<dbReference type="EMBL" id="SDLO01000042">
    <property type="protein sequence ID" value="TDK84469.1"/>
    <property type="molecule type" value="Genomic_DNA"/>
</dbReference>
<dbReference type="Pfam" id="PF00271">
    <property type="entry name" value="Helicase_C"/>
    <property type="match status" value="1"/>
</dbReference>
<comment type="caution">
    <text evidence="5">The sequence shown here is derived from an EMBL/GenBank/DDBJ whole genome shotgun (WGS) entry which is preliminary data.</text>
</comment>